<accession>A0A9Q5CEH3</accession>
<reference evidence="6" key="1">
    <citation type="submission" date="2020-05" db="EMBL/GenBank/DDBJ databases">
        <title>Genomic insights into acetone-butanol-ethanol (ABE) fermentation by sequencing solventogenic clostridia strains.</title>
        <authorList>
            <person name="Brown S."/>
        </authorList>
    </citation>
    <scope>NUCLEOTIDE SEQUENCE</scope>
    <source>
        <strain evidence="6">DJ126</strain>
    </source>
</reference>
<feature type="coiled-coil region" evidence="4">
    <location>
        <begin position="963"/>
        <end position="1000"/>
    </location>
</feature>
<feature type="coiled-coil region" evidence="4">
    <location>
        <begin position="359"/>
        <end position="421"/>
    </location>
</feature>
<dbReference type="Proteomes" id="UP000821656">
    <property type="component" value="Unassembled WGS sequence"/>
</dbReference>
<dbReference type="GO" id="GO:0016887">
    <property type="term" value="F:ATP hydrolysis activity"/>
    <property type="evidence" value="ECO:0007669"/>
    <property type="project" value="InterPro"/>
</dbReference>
<gene>
    <name evidence="6" type="ORF">DFH45_001034</name>
</gene>
<proteinExistence type="inferred from homology"/>
<dbReference type="Gene3D" id="1.10.287.1490">
    <property type="match status" value="1"/>
</dbReference>
<dbReference type="AlphaFoldDB" id="A0A9Q5CEH3"/>
<dbReference type="Pfam" id="PF13476">
    <property type="entry name" value="AAA_23"/>
    <property type="match status" value="1"/>
</dbReference>
<feature type="coiled-coil region" evidence="4">
    <location>
        <begin position="657"/>
        <end position="892"/>
    </location>
</feature>
<keyword evidence="6" id="KW-0540">Nuclease</keyword>
<dbReference type="PANTHER" id="PTHR32114">
    <property type="entry name" value="ABC TRANSPORTER ABCH.3"/>
    <property type="match status" value="1"/>
</dbReference>
<evidence type="ECO:0000313" key="6">
    <source>
        <dbReference type="EMBL" id="NRV08071.1"/>
    </source>
</evidence>
<dbReference type="PANTHER" id="PTHR32114:SF2">
    <property type="entry name" value="ABC TRANSPORTER ABCH.3"/>
    <property type="match status" value="1"/>
</dbReference>
<evidence type="ECO:0000259" key="5">
    <source>
        <dbReference type="Pfam" id="PF13476"/>
    </source>
</evidence>
<keyword evidence="4" id="KW-0175">Coiled coil</keyword>
<evidence type="ECO:0000256" key="4">
    <source>
        <dbReference type="SAM" id="Coils"/>
    </source>
</evidence>
<keyword evidence="6" id="KW-0269">Exonuclease</keyword>
<feature type="coiled-coil region" evidence="4">
    <location>
        <begin position="307"/>
        <end position="334"/>
    </location>
</feature>
<dbReference type="GO" id="GO:0006302">
    <property type="term" value="P:double-strand break repair"/>
    <property type="evidence" value="ECO:0007669"/>
    <property type="project" value="InterPro"/>
</dbReference>
<feature type="coiled-coil region" evidence="4">
    <location>
        <begin position="219"/>
        <end position="283"/>
    </location>
</feature>
<dbReference type="InterPro" id="IPR038729">
    <property type="entry name" value="Rad50/SbcC_AAA"/>
</dbReference>
<evidence type="ECO:0000256" key="3">
    <source>
        <dbReference type="ARBA" id="ARBA00013368"/>
    </source>
</evidence>
<dbReference type="EMBL" id="JABSXK010000001">
    <property type="protein sequence ID" value="NRV08071.1"/>
    <property type="molecule type" value="Genomic_DNA"/>
</dbReference>
<evidence type="ECO:0000256" key="1">
    <source>
        <dbReference type="ARBA" id="ARBA00006930"/>
    </source>
</evidence>
<keyword evidence="6" id="KW-0378">Hydrolase</keyword>
<name>A0A9Q5CEH3_CLOBE</name>
<dbReference type="Pfam" id="PF13558">
    <property type="entry name" value="SbcC_Walker_B"/>
    <property type="match status" value="1"/>
</dbReference>
<evidence type="ECO:0000256" key="2">
    <source>
        <dbReference type="ARBA" id="ARBA00011322"/>
    </source>
</evidence>
<feature type="coiled-coil region" evidence="4">
    <location>
        <begin position="518"/>
        <end position="569"/>
    </location>
</feature>
<dbReference type="InterPro" id="IPR027417">
    <property type="entry name" value="P-loop_NTPase"/>
</dbReference>
<sequence>MKRVKQMRPIKLRIKGLNSFMDEQIIDFDKLTDRGFFGIFGPTGSGKSTILDGITLALYGNVSRKSSNFINTNCDRLNVNFEFQISGSEIRKYIIDREFKRKKDGGISSGKCKIVEVTSSEEEILADGVKTINKKVEEIVGLNLEDFSRTVVLPQGKFSEFLKLEGKDRRDMLERLFNLQQFGDNLSRKLSAKISKERTDSNILAGQLSGYNDVSPEKLKEKEDSFNELKNNLEDLKKELDIIEKKHKENEEIWKLQLDLLEYKDKEQTLKEKEEKINSYLEKIKLGEAGAKVLPYLNAFESTRKAFDKNEIELEELKLKIDKIKEEKEKIEQLWCMAKDKKENKLPQLMMQEQKVKDAIEEKNLIREIENKIDLLKAQIKECDAKNNNIQSELIKIEEEISNKNKLIKEDEKTYDNLKIEESLKEAVQEGIIVEEKLEKINGILVKDKQKKAVIEKENSETILKGKALREVLDKGKKSLEDKEKQYEFLLKNSPGEQKDLVNLKQLVVENEQKWSSYVKLNKEIDFSREEIKNLQIDILSRREEEKQLEKELEEIKNTQKEIMRENLAHTLRQELKDGDTCPVCGSTHHMKENIRIFEVQDVKNVEGKIKLKENSIKIISSKITQGETKVNSFNEKIKVNLEEIEKLGTEFKEKTLEELKRGFIDLEKALESYSKDKEELEKNVNRLRNEINIKTGEINELRAVVRTNQRQLEDLEKSITENTEELNILKNRLDSLRAKTLVSDFNKKSEEIKAVEKERERLSKVIKSNRELIEKLEKNKENLSNEVILVKENLTKYNTELSSYEKSKEEKIQAIKNKVDNADDLVSLLHKIQENIENINSEFKESENNKNKIEKEFNENNERLISAISKYKELSKRKKDEEAQLEVAIDSEGFNSLDDVKKNIIGKEEINDYKLKVESYKSEVSKVNGAIESLLNKIDGKELSEEEYTEIKLLKDIKEKEFNEINENKIKVDEELKNIKNKLEEQKDLLDKKMKLEHKLALLGDLEKLFKGKKFVEFVAVSKLKYVSIEASKRLKEITHGNYGLEVDDNSRFIIRDYKNGGAKRDSTTLSGGETFLASLSLALALSAQIQLKGTAPLELFFLDEGFGTLDDDLLEVVMNSLERIHNEKLKVGIISHVEAIKNRVPVKLMITPAESGMGGSKVRIERN</sequence>
<feature type="domain" description="Rad50/SbcC-type AAA" evidence="5">
    <location>
        <begin position="11"/>
        <end position="285"/>
    </location>
</feature>
<comment type="caution">
    <text evidence="6">The sequence shown here is derived from an EMBL/GenBank/DDBJ whole genome shotgun (WGS) entry which is preliminary data.</text>
</comment>
<evidence type="ECO:0000313" key="7">
    <source>
        <dbReference type="Proteomes" id="UP000821656"/>
    </source>
</evidence>
<organism evidence="6 7">
    <name type="scientific">Clostridium beijerinckii</name>
    <name type="common">Clostridium MP</name>
    <dbReference type="NCBI Taxonomy" id="1520"/>
    <lineage>
        <taxon>Bacteria</taxon>
        <taxon>Bacillati</taxon>
        <taxon>Bacillota</taxon>
        <taxon>Clostridia</taxon>
        <taxon>Eubacteriales</taxon>
        <taxon>Clostridiaceae</taxon>
        <taxon>Clostridium</taxon>
    </lineage>
</organism>
<dbReference type="SUPFAM" id="SSF52540">
    <property type="entry name" value="P-loop containing nucleoside triphosphate hydrolases"/>
    <property type="match status" value="2"/>
</dbReference>
<comment type="similarity">
    <text evidence="1">Belongs to the SMC family. SbcC subfamily.</text>
</comment>
<protein>
    <recommendedName>
        <fullName evidence="3">Nuclease SbcCD subunit C</fullName>
    </recommendedName>
</protein>
<dbReference type="GO" id="GO:0004527">
    <property type="term" value="F:exonuclease activity"/>
    <property type="evidence" value="ECO:0007669"/>
    <property type="project" value="UniProtKB-KW"/>
</dbReference>
<comment type="subunit">
    <text evidence="2">Heterodimer of SbcC and SbcD.</text>
</comment>
<dbReference type="Gene3D" id="3.40.50.300">
    <property type="entry name" value="P-loop containing nucleotide triphosphate hydrolases"/>
    <property type="match status" value="2"/>
</dbReference>